<dbReference type="InterPro" id="IPR007607">
    <property type="entry name" value="BacA/B"/>
</dbReference>
<dbReference type="PANTHER" id="PTHR35024:SF4">
    <property type="entry name" value="POLYMER-FORMING CYTOSKELETAL PROTEIN"/>
    <property type="match status" value="1"/>
</dbReference>
<evidence type="ECO:0000313" key="3">
    <source>
        <dbReference type="EMBL" id="TXS88987.1"/>
    </source>
</evidence>
<gene>
    <name evidence="3" type="ORF">FV139_20645</name>
</gene>
<dbReference type="EMBL" id="VRZA01000013">
    <property type="protein sequence ID" value="TXS88987.1"/>
    <property type="molecule type" value="Genomic_DNA"/>
</dbReference>
<organism evidence="3 4">
    <name type="scientific">Parahaliea maris</name>
    <dbReference type="NCBI Taxonomy" id="2716870"/>
    <lineage>
        <taxon>Bacteria</taxon>
        <taxon>Pseudomonadati</taxon>
        <taxon>Pseudomonadota</taxon>
        <taxon>Gammaproteobacteria</taxon>
        <taxon>Cellvibrionales</taxon>
        <taxon>Halieaceae</taxon>
        <taxon>Parahaliea</taxon>
    </lineage>
</organism>
<evidence type="ECO:0000256" key="1">
    <source>
        <dbReference type="ARBA" id="ARBA00044755"/>
    </source>
</evidence>
<protein>
    <submittedName>
        <fullName evidence="3">Polymer-forming cytoskeletal protein</fullName>
    </submittedName>
</protein>
<dbReference type="PANTHER" id="PTHR35024">
    <property type="entry name" value="HYPOTHETICAL CYTOSOLIC PROTEIN"/>
    <property type="match status" value="1"/>
</dbReference>
<sequence length="152" mass="15852">MWGNKKSGGTTLVSRDTAIVGDIEFSGTLDIEGLVRGNILARQDSDALVRVVDKGCVEGEIRAPAVVINGEVRGNVFAQRHLELAPRAQVSGDVFYTVMEMAAGCEVNGRLVHAGTLAEHEDGASAGSEREGGDTGLFPGAVLASSGDTLQR</sequence>
<comment type="caution">
    <text evidence="3">The sequence shown here is derived from an EMBL/GenBank/DDBJ whole genome shotgun (WGS) entry which is preliminary data.</text>
</comment>
<keyword evidence="4" id="KW-1185">Reference proteome</keyword>
<proteinExistence type="inferred from homology"/>
<evidence type="ECO:0000256" key="2">
    <source>
        <dbReference type="SAM" id="MobiDB-lite"/>
    </source>
</evidence>
<dbReference type="AlphaFoldDB" id="A0A5C8ZN50"/>
<dbReference type="Proteomes" id="UP000321039">
    <property type="component" value="Unassembled WGS sequence"/>
</dbReference>
<comment type="similarity">
    <text evidence="1">Belongs to the bactofilin family.</text>
</comment>
<evidence type="ECO:0000313" key="4">
    <source>
        <dbReference type="Proteomes" id="UP000321039"/>
    </source>
</evidence>
<dbReference type="Pfam" id="PF04519">
    <property type="entry name" value="Bactofilin"/>
    <property type="match status" value="1"/>
</dbReference>
<reference evidence="3 4" key="1">
    <citation type="submission" date="2019-08" db="EMBL/GenBank/DDBJ databases">
        <title>Parahaliea maris sp. nov., isolated from the surface seawater.</title>
        <authorList>
            <person name="Liu Y."/>
        </authorList>
    </citation>
    <scope>NUCLEOTIDE SEQUENCE [LARGE SCALE GENOMIC DNA]</scope>
    <source>
        <strain evidence="3 4">HSLHS9</strain>
    </source>
</reference>
<feature type="region of interest" description="Disordered" evidence="2">
    <location>
        <begin position="120"/>
        <end position="152"/>
    </location>
</feature>
<feature type="compositionally biased region" description="Basic and acidic residues" evidence="2">
    <location>
        <begin position="120"/>
        <end position="133"/>
    </location>
</feature>
<accession>A0A5C8ZN50</accession>
<name>A0A5C8ZN50_9GAMM</name>